<dbReference type="EMBL" id="FZQP02005332">
    <property type="protein sequence ID" value="VVD01366.1"/>
    <property type="molecule type" value="Genomic_DNA"/>
</dbReference>
<proteinExistence type="predicted"/>
<feature type="region of interest" description="Disordered" evidence="1">
    <location>
        <begin position="293"/>
        <end position="330"/>
    </location>
</feature>
<feature type="signal peptide" evidence="2">
    <location>
        <begin position="1"/>
        <end position="18"/>
    </location>
</feature>
<protein>
    <submittedName>
        <fullName evidence="3">Uncharacterized protein</fullName>
    </submittedName>
</protein>
<feature type="region of interest" description="Disordered" evidence="1">
    <location>
        <begin position="104"/>
        <end position="176"/>
    </location>
</feature>
<accession>A0A5E4QSL7</accession>
<gene>
    <name evidence="3" type="ORF">LSINAPIS_LOCUS11802</name>
</gene>
<reference evidence="3 4" key="1">
    <citation type="submission" date="2017-07" db="EMBL/GenBank/DDBJ databases">
        <authorList>
            <person name="Talla V."/>
            <person name="Backstrom N."/>
        </authorList>
    </citation>
    <scope>NUCLEOTIDE SEQUENCE [LARGE SCALE GENOMIC DNA]</scope>
</reference>
<dbReference type="AlphaFoldDB" id="A0A5E4QSL7"/>
<organism evidence="3 4">
    <name type="scientific">Leptidea sinapis</name>
    <dbReference type="NCBI Taxonomy" id="189913"/>
    <lineage>
        <taxon>Eukaryota</taxon>
        <taxon>Metazoa</taxon>
        <taxon>Ecdysozoa</taxon>
        <taxon>Arthropoda</taxon>
        <taxon>Hexapoda</taxon>
        <taxon>Insecta</taxon>
        <taxon>Pterygota</taxon>
        <taxon>Neoptera</taxon>
        <taxon>Endopterygota</taxon>
        <taxon>Lepidoptera</taxon>
        <taxon>Glossata</taxon>
        <taxon>Ditrysia</taxon>
        <taxon>Papilionoidea</taxon>
        <taxon>Pieridae</taxon>
        <taxon>Dismorphiinae</taxon>
        <taxon>Leptidea</taxon>
    </lineage>
</organism>
<dbReference type="Proteomes" id="UP000324832">
    <property type="component" value="Unassembled WGS sequence"/>
</dbReference>
<feature type="chain" id="PRO_5022974956" evidence="2">
    <location>
        <begin position="19"/>
        <end position="330"/>
    </location>
</feature>
<feature type="region of interest" description="Disordered" evidence="1">
    <location>
        <begin position="237"/>
        <end position="256"/>
    </location>
</feature>
<sequence length="330" mass="38215">MKVIILYEVILCVTFAVAGPSTKSYKDQYCTDPRTMEKHSVYEEWADAYSCTRHRCKLVEAPESAIECEEVVWTKVLGQPWETLPAAPWKVQYKVQCMKSNPMLKTRRRSLDPGRRPRRIQTYTTPRPDKENIRDIDSSRHKKQRKTTADPSYVQPSEEKYYETEKAGWTEEGPPQTEVIEEKADKQTGLQALVDAIGNRMRDIENVVQRMSDKVHQNPAFSEEIRSVDGDQKRRILTDDEEYPSAKKISPEVDHSKRSLLKNKGSKYLHDPDVTSEMPLFVQDSNMNRYFTDASNSIRRINPPKEPPPQTYMAPVDTRRSHFASEEKEG</sequence>
<evidence type="ECO:0000313" key="4">
    <source>
        <dbReference type="Proteomes" id="UP000324832"/>
    </source>
</evidence>
<feature type="compositionally biased region" description="Basic and acidic residues" evidence="1">
    <location>
        <begin position="157"/>
        <end position="169"/>
    </location>
</feature>
<evidence type="ECO:0000256" key="2">
    <source>
        <dbReference type="SAM" id="SignalP"/>
    </source>
</evidence>
<evidence type="ECO:0000256" key="1">
    <source>
        <dbReference type="SAM" id="MobiDB-lite"/>
    </source>
</evidence>
<evidence type="ECO:0000313" key="3">
    <source>
        <dbReference type="EMBL" id="VVD01366.1"/>
    </source>
</evidence>
<keyword evidence="4" id="KW-1185">Reference proteome</keyword>
<feature type="compositionally biased region" description="Basic and acidic residues" evidence="1">
    <location>
        <begin position="127"/>
        <end position="139"/>
    </location>
</feature>
<feature type="compositionally biased region" description="Basic and acidic residues" evidence="1">
    <location>
        <begin position="317"/>
        <end position="330"/>
    </location>
</feature>
<name>A0A5E4QSL7_9NEOP</name>
<keyword evidence="2" id="KW-0732">Signal</keyword>